<dbReference type="GO" id="GO:0006355">
    <property type="term" value="P:regulation of DNA-templated transcription"/>
    <property type="evidence" value="ECO:0007669"/>
    <property type="project" value="InterPro"/>
</dbReference>
<keyword evidence="2" id="KW-0238">DNA-binding</keyword>
<dbReference type="PROSITE" id="PS50043">
    <property type="entry name" value="HTH_LUXR_2"/>
    <property type="match status" value="1"/>
</dbReference>
<keyword evidence="1" id="KW-0805">Transcription regulation</keyword>
<dbReference type="PRINTS" id="PR00038">
    <property type="entry name" value="HTHLUXR"/>
</dbReference>
<dbReference type="Gene3D" id="1.10.10.10">
    <property type="entry name" value="Winged helix-like DNA-binding domain superfamily/Winged helix DNA-binding domain"/>
    <property type="match status" value="1"/>
</dbReference>
<dbReference type="CDD" id="cd06170">
    <property type="entry name" value="LuxR_C_like"/>
    <property type="match status" value="1"/>
</dbReference>
<keyword evidence="3" id="KW-0804">Transcription</keyword>
<evidence type="ECO:0000256" key="3">
    <source>
        <dbReference type="ARBA" id="ARBA00023163"/>
    </source>
</evidence>
<evidence type="ECO:0000259" key="4">
    <source>
        <dbReference type="PROSITE" id="PS50043"/>
    </source>
</evidence>
<dbReference type="RefSeq" id="WP_218041313.1">
    <property type="nucleotide sequence ID" value="NZ_BAAAHL010000030.1"/>
</dbReference>
<reference evidence="5 6" key="1">
    <citation type="submission" date="2019-10" db="EMBL/GenBank/DDBJ databases">
        <title>Whole genome shotgun sequence of Acrocarpospora macrocephala NBRC 16266.</title>
        <authorList>
            <person name="Ichikawa N."/>
            <person name="Kimura A."/>
            <person name="Kitahashi Y."/>
            <person name="Komaki H."/>
            <person name="Oguchi A."/>
        </authorList>
    </citation>
    <scope>NUCLEOTIDE SEQUENCE [LARGE SCALE GENOMIC DNA]</scope>
    <source>
        <strain evidence="5 6">NBRC 16266</strain>
    </source>
</reference>
<evidence type="ECO:0000256" key="2">
    <source>
        <dbReference type="ARBA" id="ARBA00023125"/>
    </source>
</evidence>
<dbReference type="PANTHER" id="PTHR44688">
    <property type="entry name" value="DNA-BINDING TRANSCRIPTIONAL ACTIVATOR DEVR_DOSR"/>
    <property type="match status" value="1"/>
</dbReference>
<accession>A0A5M3WVJ2</accession>
<name>A0A5M3WVJ2_9ACTN</name>
<organism evidence="5 6">
    <name type="scientific">Acrocarpospora macrocephala</name>
    <dbReference type="NCBI Taxonomy" id="150177"/>
    <lineage>
        <taxon>Bacteria</taxon>
        <taxon>Bacillati</taxon>
        <taxon>Actinomycetota</taxon>
        <taxon>Actinomycetes</taxon>
        <taxon>Streptosporangiales</taxon>
        <taxon>Streptosporangiaceae</taxon>
        <taxon>Acrocarpospora</taxon>
    </lineage>
</organism>
<dbReference type="SMART" id="SM00421">
    <property type="entry name" value="HTH_LUXR"/>
    <property type="match status" value="1"/>
</dbReference>
<gene>
    <name evidence="5" type="ORF">Amac_056060</name>
</gene>
<dbReference type="InterPro" id="IPR036388">
    <property type="entry name" value="WH-like_DNA-bd_sf"/>
</dbReference>
<evidence type="ECO:0000313" key="6">
    <source>
        <dbReference type="Proteomes" id="UP000331127"/>
    </source>
</evidence>
<dbReference type="GO" id="GO:0003677">
    <property type="term" value="F:DNA binding"/>
    <property type="evidence" value="ECO:0007669"/>
    <property type="project" value="UniProtKB-KW"/>
</dbReference>
<dbReference type="PANTHER" id="PTHR44688:SF16">
    <property type="entry name" value="DNA-BINDING TRANSCRIPTIONAL ACTIVATOR DEVR_DOSR"/>
    <property type="match status" value="1"/>
</dbReference>
<dbReference type="InterPro" id="IPR016032">
    <property type="entry name" value="Sig_transdc_resp-reg_C-effctor"/>
</dbReference>
<protein>
    <submittedName>
        <fullName evidence="5">Helix-turn-helix transcriptional regulator</fullName>
    </submittedName>
</protein>
<evidence type="ECO:0000313" key="5">
    <source>
        <dbReference type="EMBL" id="GES12009.1"/>
    </source>
</evidence>
<proteinExistence type="predicted"/>
<dbReference type="Proteomes" id="UP000331127">
    <property type="component" value="Unassembled WGS sequence"/>
</dbReference>
<keyword evidence="6" id="KW-1185">Reference proteome</keyword>
<dbReference type="EMBL" id="BLAE01000034">
    <property type="protein sequence ID" value="GES12009.1"/>
    <property type="molecule type" value="Genomic_DNA"/>
</dbReference>
<sequence length="352" mass="38785">MATSIAHERVRERIVRLCRGAAQARELRAAVLDQLRHVIEFDSYVFALTDPRTCVGCDPLADVPLLDELPRLIKLKYVTAVNRWTRLGEPPVALLYEGTGGRREQSLLWRDMLGPAGIVDVASMVFRDRFGCWGFLDLWRATPATPFTSADADFLTTVAPPVTEALRHCQAATFTARPADTEPRTPLVLLLSPELTIRAQTRQTHDYLRRLLPTPAERSPVPAAAYNVAAQLVALEEGVDDHPPAAGVHLAQGVWVTLRAARIGDSGAERSGDVTVTIEYATPAERLDIFSRAFALSAREGELLQVLAHGADTRQAAAQLHLSQHTVQDHLKSIFLKTGTRSRRELFARVLG</sequence>
<comment type="caution">
    <text evidence="5">The sequence shown here is derived from an EMBL/GenBank/DDBJ whole genome shotgun (WGS) entry which is preliminary data.</text>
</comment>
<dbReference type="Pfam" id="PF00196">
    <property type="entry name" value="GerE"/>
    <property type="match status" value="1"/>
</dbReference>
<dbReference type="AlphaFoldDB" id="A0A5M3WVJ2"/>
<dbReference type="InterPro" id="IPR000792">
    <property type="entry name" value="Tscrpt_reg_LuxR_C"/>
</dbReference>
<feature type="domain" description="HTH luxR-type" evidence="4">
    <location>
        <begin position="289"/>
        <end position="352"/>
    </location>
</feature>
<evidence type="ECO:0000256" key="1">
    <source>
        <dbReference type="ARBA" id="ARBA00023015"/>
    </source>
</evidence>
<dbReference type="SUPFAM" id="SSF46894">
    <property type="entry name" value="C-terminal effector domain of the bipartite response regulators"/>
    <property type="match status" value="1"/>
</dbReference>